<keyword evidence="3" id="KW-1003">Cell membrane</keyword>
<evidence type="ECO:0000256" key="2">
    <source>
        <dbReference type="ARBA" id="ARBA00022448"/>
    </source>
</evidence>
<evidence type="ECO:0000256" key="3">
    <source>
        <dbReference type="ARBA" id="ARBA00022475"/>
    </source>
</evidence>
<keyword evidence="9 12" id="KW-1133">Transmembrane helix</keyword>
<reference evidence="13" key="2">
    <citation type="journal article" date="2014" name="ISME J.">
        <title>Microbial stratification in low pH oxic and suboxic macroscopic growths along an acid mine drainage.</title>
        <authorList>
            <person name="Mendez-Garcia C."/>
            <person name="Mesa V."/>
            <person name="Sprenger R.R."/>
            <person name="Richter M."/>
            <person name="Diez M.S."/>
            <person name="Solano J."/>
            <person name="Bargiela R."/>
            <person name="Golyshina O.V."/>
            <person name="Manteca A."/>
            <person name="Ramos J.L."/>
            <person name="Gallego J.R."/>
            <person name="Llorente I."/>
            <person name="Martins Dos Santos V.A."/>
            <person name="Jensen O.N."/>
            <person name="Pelaez A.I."/>
            <person name="Sanchez J."/>
            <person name="Ferrer M."/>
        </authorList>
    </citation>
    <scope>NUCLEOTIDE SEQUENCE</scope>
</reference>
<evidence type="ECO:0000256" key="12">
    <source>
        <dbReference type="SAM" id="Phobius"/>
    </source>
</evidence>
<evidence type="ECO:0000256" key="9">
    <source>
        <dbReference type="ARBA" id="ARBA00022989"/>
    </source>
</evidence>
<dbReference type="GO" id="GO:0016682">
    <property type="term" value="F:oxidoreductase activity, acting on diphenols and related substances as donors, oxygen as acceptor"/>
    <property type="evidence" value="ECO:0007669"/>
    <property type="project" value="TreeGrafter"/>
</dbReference>
<evidence type="ECO:0000313" key="13">
    <source>
        <dbReference type="EMBL" id="EQD26432.1"/>
    </source>
</evidence>
<keyword evidence="2" id="KW-0813">Transport</keyword>
<proteinExistence type="predicted"/>
<evidence type="ECO:0000256" key="11">
    <source>
        <dbReference type="ARBA" id="ARBA00023136"/>
    </source>
</evidence>
<dbReference type="GO" id="GO:0009055">
    <property type="term" value="F:electron transfer activity"/>
    <property type="evidence" value="ECO:0007669"/>
    <property type="project" value="InterPro"/>
</dbReference>
<dbReference type="InterPro" id="IPR002585">
    <property type="entry name" value="Cyt-d_ubiquinol_oxidase_su_1"/>
</dbReference>
<feature type="transmembrane region" description="Helical" evidence="12">
    <location>
        <begin position="12"/>
        <end position="32"/>
    </location>
</feature>
<dbReference type="GO" id="GO:0019646">
    <property type="term" value="P:aerobic electron transport chain"/>
    <property type="evidence" value="ECO:0007669"/>
    <property type="project" value="InterPro"/>
</dbReference>
<name>T0Y395_9ZZZZ</name>
<gene>
    <name evidence="13" type="ORF">B1B_19576</name>
</gene>
<dbReference type="EC" id="1.10.3.-" evidence="13"/>
<evidence type="ECO:0000256" key="5">
    <source>
        <dbReference type="ARBA" id="ARBA00022617"/>
    </source>
</evidence>
<keyword evidence="4" id="KW-0997">Cell inner membrane</keyword>
<keyword evidence="8" id="KW-0249">Electron transport</keyword>
<reference evidence="13" key="1">
    <citation type="submission" date="2013-08" db="EMBL/GenBank/DDBJ databases">
        <authorList>
            <person name="Mendez C."/>
            <person name="Richter M."/>
            <person name="Ferrer M."/>
            <person name="Sanchez J."/>
        </authorList>
    </citation>
    <scope>NUCLEOTIDE SEQUENCE</scope>
</reference>
<dbReference type="GO" id="GO:0070069">
    <property type="term" value="C:cytochrome complex"/>
    <property type="evidence" value="ECO:0007669"/>
    <property type="project" value="InterPro"/>
</dbReference>
<evidence type="ECO:0000256" key="10">
    <source>
        <dbReference type="ARBA" id="ARBA00023004"/>
    </source>
</evidence>
<keyword evidence="7" id="KW-0479">Metal-binding</keyword>
<keyword evidence="10" id="KW-0408">Iron</keyword>
<feature type="transmembrane region" description="Helical" evidence="12">
    <location>
        <begin position="75"/>
        <end position="94"/>
    </location>
</feature>
<dbReference type="AlphaFoldDB" id="T0Y395"/>
<evidence type="ECO:0000256" key="4">
    <source>
        <dbReference type="ARBA" id="ARBA00022519"/>
    </source>
</evidence>
<feature type="transmembrane region" description="Helical" evidence="12">
    <location>
        <begin position="106"/>
        <end position="122"/>
    </location>
</feature>
<keyword evidence="5" id="KW-0349">Heme</keyword>
<dbReference type="PANTHER" id="PTHR30365">
    <property type="entry name" value="CYTOCHROME D UBIQUINOL OXIDASE"/>
    <property type="match status" value="1"/>
</dbReference>
<comment type="subcellular location">
    <subcellularLocation>
        <location evidence="1">Cell inner membrane</location>
        <topology evidence="1">Multi-pass membrane protein</topology>
    </subcellularLocation>
</comment>
<keyword evidence="6 12" id="KW-0812">Transmembrane</keyword>
<evidence type="ECO:0000256" key="7">
    <source>
        <dbReference type="ARBA" id="ARBA00022723"/>
    </source>
</evidence>
<dbReference type="GO" id="GO:0046872">
    <property type="term" value="F:metal ion binding"/>
    <property type="evidence" value="ECO:0007669"/>
    <property type="project" value="UniProtKB-KW"/>
</dbReference>
<organism evidence="13">
    <name type="scientific">mine drainage metagenome</name>
    <dbReference type="NCBI Taxonomy" id="410659"/>
    <lineage>
        <taxon>unclassified sequences</taxon>
        <taxon>metagenomes</taxon>
        <taxon>ecological metagenomes</taxon>
    </lineage>
</organism>
<keyword evidence="11 12" id="KW-0472">Membrane</keyword>
<dbReference type="PANTHER" id="PTHR30365:SF0">
    <property type="entry name" value="CYTOCHROME BD-I UBIQUINOL OXIDASE SUBUNIT 1"/>
    <property type="match status" value="1"/>
</dbReference>
<evidence type="ECO:0000256" key="1">
    <source>
        <dbReference type="ARBA" id="ARBA00004429"/>
    </source>
</evidence>
<keyword evidence="13" id="KW-0560">Oxidoreductase</keyword>
<protein>
    <submittedName>
        <fullName evidence="13">Cytochrome bd ubiquinol oxidase subunit I</fullName>
        <ecNumber evidence="13">1.10.3.-</ecNumber>
    </submittedName>
</protein>
<evidence type="ECO:0000256" key="6">
    <source>
        <dbReference type="ARBA" id="ARBA00022692"/>
    </source>
</evidence>
<accession>T0Y395</accession>
<dbReference type="GO" id="GO:0005886">
    <property type="term" value="C:plasma membrane"/>
    <property type="evidence" value="ECO:0007669"/>
    <property type="project" value="UniProtKB-SubCell"/>
</dbReference>
<sequence length="123" mass="13535">MFGWERLSKGQHLAVTWLVAFGSNLSALWILVANGFMQDPVGATFDPVTMRMQLTSFQKLIFSPDVQSKFVHTSIAGYVTAAVFVTGVSAFYLLRERHVPLAKRSLRMAALFGVLATIGVITL</sequence>
<dbReference type="Pfam" id="PF01654">
    <property type="entry name" value="Cyt_bd_oxida_I"/>
    <property type="match status" value="1"/>
</dbReference>
<feature type="non-terminal residue" evidence="13">
    <location>
        <position position="123"/>
    </location>
</feature>
<evidence type="ECO:0000256" key="8">
    <source>
        <dbReference type="ARBA" id="ARBA00022982"/>
    </source>
</evidence>
<comment type="caution">
    <text evidence="13">The sequence shown here is derived from an EMBL/GenBank/DDBJ whole genome shotgun (WGS) entry which is preliminary data.</text>
</comment>
<dbReference type="GO" id="GO:0020037">
    <property type="term" value="F:heme binding"/>
    <property type="evidence" value="ECO:0007669"/>
    <property type="project" value="TreeGrafter"/>
</dbReference>
<dbReference type="EMBL" id="AUZY01013153">
    <property type="protein sequence ID" value="EQD26432.1"/>
    <property type="molecule type" value="Genomic_DNA"/>
</dbReference>